<dbReference type="GO" id="GO:0036374">
    <property type="term" value="F:glutathione hydrolase activity"/>
    <property type="evidence" value="ECO:0007669"/>
    <property type="project" value="InterPro"/>
</dbReference>
<feature type="binding site" evidence="3">
    <location>
        <position position="103"/>
    </location>
    <ligand>
        <name>L-glutamate</name>
        <dbReference type="ChEBI" id="CHEBI:29985"/>
    </ligand>
</feature>
<dbReference type="Gene3D" id="1.10.246.130">
    <property type="match status" value="1"/>
</dbReference>
<dbReference type="FunFam" id="3.60.20.40:FF:000001">
    <property type="entry name" value="Gamma-glutamyltranspeptidase 1"/>
    <property type="match status" value="1"/>
</dbReference>
<dbReference type="InterPro" id="IPR043137">
    <property type="entry name" value="GGT_ssub_C"/>
</dbReference>
<feature type="binding site" evidence="3">
    <location>
        <position position="418"/>
    </location>
    <ligand>
        <name>L-glutamate</name>
        <dbReference type="ChEBI" id="CHEBI:29985"/>
    </ligand>
</feature>
<feature type="binding site" evidence="3">
    <location>
        <begin position="446"/>
        <end position="447"/>
    </location>
    <ligand>
        <name>L-glutamate</name>
        <dbReference type="ChEBI" id="CHEBI:29985"/>
    </ligand>
</feature>
<dbReference type="AlphaFoldDB" id="A0A1Y1LMA5"/>
<dbReference type="InterPro" id="IPR000101">
    <property type="entry name" value="GGT_peptidase"/>
</dbReference>
<dbReference type="NCBIfam" id="TIGR00066">
    <property type="entry name" value="g_glut_trans"/>
    <property type="match status" value="1"/>
</dbReference>
<reference evidence="5" key="1">
    <citation type="journal article" date="2016" name="Sci. Rep.">
        <title>Molecular characterization of firefly nuptial gifts: a multi-omics approach sheds light on postcopulatory sexual selection.</title>
        <authorList>
            <person name="Al-Wathiqui N."/>
            <person name="Fallon T.R."/>
            <person name="South A."/>
            <person name="Weng J.K."/>
            <person name="Lewis S.M."/>
        </authorList>
    </citation>
    <scope>NUCLEOTIDE SEQUENCE</scope>
</reference>
<accession>A0A1Y1LMA5</accession>
<evidence type="ECO:0000313" key="5">
    <source>
        <dbReference type="EMBL" id="JAV72726.1"/>
    </source>
</evidence>
<dbReference type="GO" id="GO:0005886">
    <property type="term" value="C:plasma membrane"/>
    <property type="evidence" value="ECO:0007669"/>
    <property type="project" value="TreeGrafter"/>
</dbReference>
<keyword evidence="1" id="KW-1202">Platelet aggregation activating toxin</keyword>
<feature type="binding site" evidence="3">
    <location>
        <begin position="394"/>
        <end position="396"/>
    </location>
    <ligand>
        <name>L-glutamate</name>
        <dbReference type="ChEBI" id="CHEBI:29985"/>
    </ligand>
</feature>
<dbReference type="Gene3D" id="3.60.20.40">
    <property type="match status" value="1"/>
</dbReference>
<dbReference type="GO" id="GO:0006751">
    <property type="term" value="P:glutathione catabolic process"/>
    <property type="evidence" value="ECO:0007669"/>
    <property type="project" value="InterPro"/>
</dbReference>
<keyword evidence="4" id="KW-1133">Transmembrane helix</keyword>
<feature type="transmembrane region" description="Helical" evidence="4">
    <location>
        <begin position="9"/>
        <end position="30"/>
    </location>
</feature>
<dbReference type="InterPro" id="IPR043138">
    <property type="entry name" value="GGT_lsub"/>
</dbReference>
<evidence type="ECO:0000256" key="4">
    <source>
        <dbReference type="SAM" id="Phobius"/>
    </source>
</evidence>
<dbReference type="PANTHER" id="PTHR11686">
    <property type="entry name" value="GAMMA GLUTAMYL TRANSPEPTIDASE"/>
    <property type="match status" value="1"/>
</dbReference>
<organism evidence="5">
    <name type="scientific">Photinus pyralis</name>
    <name type="common">Common eastern firefly</name>
    <name type="synonym">Lampyris pyralis</name>
    <dbReference type="NCBI Taxonomy" id="7054"/>
    <lineage>
        <taxon>Eukaryota</taxon>
        <taxon>Metazoa</taxon>
        <taxon>Ecdysozoa</taxon>
        <taxon>Arthropoda</taxon>
        <taxon>Hexapoda</taxon>
        <taxon>Insecta</taxon>
        <taxon>Pterygota</taxon>
        <taxon>Neoptera</taxon>
        <taxon>Endopterygota</taxon>
        <taxon>Coleoptera</taxon>
        <taxon>Polyphaga</taxon>
        <taxon>Elateriformia</taxon>
        <taxon>Elateroidea</taxon>
        <taxon>Lampyridae</taxon>
        <taxon>Lampyrinae</taxon>
        <taxon>Photinus</taxon>
    </lineage>
</organism>
<dbReference type="InterPro" id="IPR029055">
    <property type="entry name" value="Ntn_hydrolases_N"/>
</dbReference>
<keyword evidence="4" id="KW-0812">Transmembrane</keyword>
<dbReference type="Pfam" id="PF01019">
    <property type="entry name" value="G_glu_transpept"/>
    <property type="match status" value="1"/>
</dbReference>
<keyword evidence="1" id="KW-0800">Toxin</keyword>
<proteinExistence type="predicted"/>
<keyword evidence="4" id="KW-0472">Membrane</keyword>
<dbReference type="PRINTS" id="PR01210">
    <property type="entry name" value="GGTRANSPTASE"/>
</dbReference>
<evidence type="ECO:0008006" key="6">
    <source>
        <dbReference type="Google" id="ProtNLM"/>
    </source>
</evidence>
<evidence type="ECO:0000256" key="1">
    <source>
        <dbReference type="ARBA" id="ARBA00084097"/>
    </source>
</evidence>
<protein>
    <recommendedName>
        <fullName evidence="6">Gamma-glutamyltransferase</fullName>
    </recommendedName>
</protein>
<dbReference type="PANTHER" id="PTHR11686:SF72">
    <property type="entry name" value="GAMMA-GLUTAMYL TRANSPEPTIDASE, ISOFORM A"/>
    <property type="match status" value="1"/>
</dbReference>
<dbReference type="EMBL" id="GEZM01056318">
    <property type="protein sequence ID" value="JAV72726.1"/>
    <property type="molecule type" value="Transcribed_RNA"/>
</dbReference>
<feature type="active site" description="Nucleophile" evidence="2">
    <location>
        <position position="376"/>
    </location>
</feature>
<sequence length="566" mass="61959">MFCSPKKCVLVVLGIVFIGISVAVGIYFAVKGKQLEGGVVSNGHECAEIGSTILKNGGSAVDSAIATLFCEGVALPQSTGLGGGFLMTIYIKERRRLESLNAREVAPLAAHEDMFGSNAGLAYKGGLSIAVPGELRGYWAAHQRYGALPWKDLVQPTIELCKTGLLVTPYLQTVFERNEWQIRKDPGLRSVFINPTTNSTYKLGDHVKRPKLAETLEIIARDGADALYNGQLTKLLVQDIREANGIITEEDFRKYQPTWQTTLKSQLPDEYTLHTSPLPGSGIILTFILNLLQDYLDVTDIKKEDNWQRIVESFKYAYAKRTDMGDPNFIDMKNLTETLTSFGYAKQLRRNFTLDRTFNDPHHYGANYSIEEDHGTAHVSILAPNGDAVSVTGTINQVFGAGFMSPRTGIILNDEMDDFSAPGITNHFGVPPSPANFIRPFKQPLSSMCPSIVVDKNGDVVLVIGAAGGTKITTTTSLVIMRELWFGEDLSVAVNASRLHHQLVPMAVSYEPDFDKFIKLKLETIGHKSIITPTEDGFAAVTAVSRRNGIITGSIDPRRGGSVSLL</sequence>
<dbReference type="SUPFAM" id="SSF56235">
    <property type="entry name" value="N-terminal nucleophile aminohydrolases (Ntn hydrolases)"/>
    <property type="match status" value="1"/>
</dbReference>
<feature type="binding site" evidence="3">
    <location>
        <position position="469"/>
    </location>
    <ligand>
        <name>L-glutamate</name>
        <dbReference type="ChEBI" id="CHEBI:29985"/>
    </ligand>
</feature>
<name>A0A1Y1LMA5_PHOPY</name>
<evidence type="ECO:0000256" key="2">
    <source>
        <dbReference type="PIRSR" id="PIRSR600101-1"/>
    </source>
</evidence>
<keyword evidence="1" id="KW-1199">Hemostasis impairing toxin</keyword>
<evidence type="ECO:0000256" key="3">
    <source>
        <dbReference type="PIRSR" id="PIRSR600101-2"/>
    </source>
</evidence>
<dbReference type="FunFam" id="1.10.246.130:FF:000001">
    <property type="entry name" value="Gamma-glutamyltransferase 5 isoform 1"/>
    <property type="match status" value="1"/>
</dbReference>